<dbReference type="RefSeq" id="WP_130990324.1">
    <property type="nucleotide sequence ID" value="NZ_SISK01000003.1"/>
</dbReference>
<accession>A0A4V2JCH0</accession>
<dbReference type="AlphaFoldDB" id="A0A4V2JCH0"/>
<evidence type="ECO:0000313" key="4">
    <source>
        <dbReference type="Proteomes" id="UP000293520"/>
    </source>
</evidence>
<feature type="region of interest" description="Disordered" evidence="1">
    <location>
        <begin position="130"/>
        <end position="157"/>
    </location>
</feature>
<evidence type="ECO:0000259" key="2">
    <source>
        <dbReference type="Pfam" id="PF13340"/>
    </source>
</evidence>
<dbReference type="Proteomes" id="UP000293520">
    <property type="component" value="Unassembled WGS sequence"/>
</dbReference>
<keyword evidence="4" id="KW-1185">Reference proteome</keyword>
<proteinExistence type="predicted"/>
<gene>
    <name evidence="3" type="ORF">EYE42_05525</name>
</gene>
<sequence length="178" mass="19661">MLSRCAPIAVSWRARVDDRRVIGGILPVIRNGLRWRGMPASRGPHKTICNRLIRWSASGAFGRIFVVPAKGGDTGEIMEVRPPRPVSDGRPDQRSYWCCRPVMSLPPAKALLAGRGHDADGLRKALADRKTKACIQPKKTGKSSSRTRGASPHARTAAPHLHVRNRCHHHPLARIRKS</sequence>
<dbReference type="InterPro" id="IPR025161">
    <property type="entry name" value="IS402-like_dom"/>
</dbReference>
<comment type="caution">
    <text evidence="3">The sequence shown here is derived from an EMBL/GenBank/DDBJ whole genome shotgun (WGS) entry which is preliminary data.</text>
</comment>
<evidence type="ECO:0000313" key="3">
    <source>
        <dbReference type="EMBL" id="TBN41866.1"/>
    </source>
</evidence>
<dbReference type="Pfam" id="PF13340">
    <property type="entry name" value="DUF4096"/>
    <property type="match status" value="1"/>
</dbReference>
<protein>
    <submittedName>
        <fullName evidence="3">Transposase</fullName>
    </submittedName>
</protein>
<reference evidence="3 4" key="1">
    <citation type="submission" date="2019-02" db="EMBL/GenBank/DDBJ databases">
        <title>Paracoccus subflavus sp. nov., isolated from marine sediment of the Pacific Ocean.</title>
        <authorList>
            <person name="Zhang G."/>
        </authorList>
    </citation>
    <scope>NUCLEOTIDE SEQUENCE [LARGE SCALE GENOMIC DNA]</scope>
    <source>
        <strain evidence="3 4">GY0581</strain>
    </source>
</reference>
<organism evidence="3 4">
    <name type="scientific">Paracoccus subflavus</name>
    <dbReference type="NCBI Taxonomy" id="2528244"/>
    <lineage>
        <taxon>Bacteria</taxon>
        <taxon>Pseudomonadati</taxon>
        <taxon>Pseudomonadota</taxon>
        <taxon>Alphaproteobacteria</taxon>
        <taxon>Rhodobacterales</taxon>
        <taxon>Paracoccaceae</taxon>
        <taxon>Paracoccus</taxon>
    </lineage>
</organism>
<dbReference type="PANTHER" id="PTHR46637:SF1">
    <property type="entry name" value="BLL5188 PROTEIN"/>
    <property type="match status" value="1"/>
</dbReference>
<evidence type="ECO:0000256" key="1">
    <source>
        <dbReference type="SAM" id="MobiDB-lite"/>
    </source>
</evidence>
<name>A0A4V2JCH0_9RHOB</name>
<dbReference type="PANTHER" id="PTHR46637">
    <property type="entry name" value="TIS1421-TRANSPOSASE PROTEIN A"/>
    <property type="match status" value="1"/>
</dbReference>
<dbReference type="EMBL" id="SISK01000003">
    <property type="protein sequence ID" value="TBN41866.1"/>
    <property type="molecule type" value="Genomic_DNA"/>
</dbReference>
<feature type="domain" description="Insertion element IS402-like" evidence="2">
    <location>
        <begin position="14"/>
        <end position="65"/>
    </location>
</feature>
<dbReference type="InterPro" id="IPR052909">
    <property type="entry name" value="Transposase_6_like"/>
</dbReference>
<dbReference type="OrthoDB" id="32553at2"/>